<feature type="transmembrane region" description="Helical" evidence="1">
    <location>
        <begin position="233"/>
        <end position="252"/>
    </location>
</feature>
<evidence type="ECO:0000313" key="2">
    <source>
        <dbReference type="EMBL" id="KAL3810927.1"/>
    </source>
</evidence>
<feature type="transmembrane region" description="Helical" evidence="1">
    <location>
        <begin position="264"/>
        <end position="284"/>
    </location>
</feature>
<keyword evidence="3" id="KW-1185">Reference proteome</keyword>
<gene>
    <name evidence="2" type="ORF">ACHAXA_001100</name>
</gene>
<feature type="non-terminal residue" evidence="2">
    <location>
        <position position="1"/>
    </location>
</feature>
<comment type="caution">
    <text evidence="2">The sequence shown here is derived from an EMBL/GenBank/DDBJ whole genome shotgun (WGS) entry which is preliminary data.</text>
</comment>
<keyword evidence="1" id="KW-1133">Transmembrane helix</keyword>
<dbReference type="Proteomes" id="UP001530377">
    <property type="component" value="Unassembled WGS sequence"/>
</dbReference>
<name>A0ABD3RD26_9STRA</name>
<proteinExistence type="predicted"/>
<feature type="transmembrane region" description="Helical" evidence="1">
    <location>
        <begin position="206"/>
        <end position="227"/>
    </location>
</feature>
<feature type="transmembrane region" description="Helical" evidence="1">
    <location>
        <begin position="86"/>
        <end position="104"/>
    </location>
</feature>
<feature type="transmembrane region" description="Helical" evidence="1">
    <location>
        <begin position="290"/>
        <end position="309"/>
    </location>
</feature>
<feature type="transmembrane region" description="Helical" evidence="1">
    <location>
        <begin position="110"/>
        <end position="127"/>
    </location>
</feature>
<dbReference type="AlphaFoldDB" id="A0ABD3RD26"/>
<reference evidence="2 3" key="1">
    <citation type="submission" date="2024-10" db="EMBL/GenBank/DDBJ databases">
        <title>Updated reference genomes for cyclostephanoid diatoms.</title>
        <authorList>
            <person name="Roberts W.R."/>
            <person name="Alverson A.J."/>
        </authorList>
    </citation>
    <scope>NUCLEOTIDE SEQUENCE [LARGE SCALE GENOMIC DNA]</scope>
    <source>
        <strain evidence="2 3">AJA228-03</strain>
    </source>
</reference>
<accession>A0ABD3RD26</accession>
<sequence length="316" mass="34887">PIFFFIYFRDRCLHDHSKVLFIIPHHSSSSYSFPPASTTEAVEIHHPATKPAVTMAEDDTIPTASEQTTTEVVVHVKAWTQIAKSFLYVEVSSLVLMFACIGSWYESSYVSYALSVAVVSLVACLMMQTGEFVKPGFLLNKFEKPVSLFLFFWWAIGTCIITFKAPFVIASNGYFAAWLGLLSTTHWALHIDTAQFTELDTGRKTLAVFGTAAAVEMFACISFFRIYPGQSGWGFAAGLITVFLCAALFKTFDDVSPQALKVTAIGLFATWAIVAGICTFDAPFLAAGNGYFGCWAGFLSSTYFLNHIMTREDEIV</sequence>
<keyword evidence="1" id="KW-0812">Transmembrane</keyword>
<evidence type="ECO:0000256" key="1">
    <source>
        <dbReference type="SAM" id="Phobius"/>
    </source>
</evidence>
<organism evidence="2 3">
    <name type="scientific">Cyclostephanos tholiformis</name>
    <dbReference type="NCBI Taxonomy" id="382380"/>
    <lineage>
        <taxon>Eukaryota</taxon>
        <taxon>Sar</taxon>
        <taxon>Stramenopiles</taxon>
        <taxon>Ochrophyta</taxon>
        <taxon>Bacillariophyta</taxon>
        <taxon>Coscinodiscophyceae</taxon>
        <taxon>Thalassiosirophycidae</taxon>
        <taxon>Stephanodiscales</taxon>
        <taxon>Stephanodiscaceae</taxon>
        <taxon>Cyclostephanos</taxon>
    </lineage>
</organism>
<keyword evidence="1" id="KW-0472">Membrane</keyword>
<dbReference type="EMBL" id="JALLPB020000291">
    <property type="protein sequence ID" value="KAL3810927.1"/>
    <property type="molecule type" value="Genomic_DNA"/>
</dbReference>
<protein>
    <submittedName>
        <fullName evidence="2">Uncharacterized protein</fullName>
    </submittedName>
</protein>
<evidence type="ECO:0000313" key="3">
    <source>
        <dbReference type="Proteomes" id="UP001530377"/>
    </source>
</evidence>
<feature type="transmembrane region" description="Helical" evidence="1">
    <location>
        <begin position="148"/>
        <end position="169"/>
    </location>
</feature>